<sequence>MAQKSIASPSAKAGEMGQQSAASIAGQGQFLLYQTADAQTRVQVRFHEDSIWLTQTQLAELYQCSSQNITQHIRAIYESGELEEDATCKPYLQVRMERGRQVHRSLKHYNLEVVLAVGYRAKSHRGTQFRRWATEQLKAFLSKGVLLDDERFKRGDDAEYFEELLARIRDIRSSEKVFWRKVLDIYATSIDYAPHTETSQQFFATVQNKMHWAAHGHTAAELIMQRVDAQAPNMGLTNWAGASQGAPVRKTDVGIAKNYLNAEELDTLNRIVTAYIEVAELQAQSHQPMTMRDWAQELDNFLRMTRKDILTHTGKVSADTALAKAQAAYAEYQAQVRNLPSPVERDFEAAIAQSVNQFQKSRKALPNKKKGEQT</sequence>
<dbReference type="STRING" id="946483.Cenrod_1274"/>
<evidence type="ECO:0000313" key="2">
    <source>
        <dbReference type="Proteomes" id="UP000017184"/>
    </source>
</evidence>
<dbReference type="EMBL" id="CP004885">
    <property type="protein sequence ID" value="AGX87366.1"/>
    <property type="molecule type" value="Genomic_DNA"/>
</dbReference>
<dbReference type="eggNOG" id="COG3943">
    <property type="taxonomic scope" value="Bacteria"/>
</dbReference>
<gene>
    <name evidence="1" type="ORF">Cenrod_1274</name>
</gene>
<dbReference type="PANTHER" id="PTHR35810">
    <property type="entry name" value="CYTOPLASMIC PROTEIN-RELATED"/>
    <property type="match status" value="1"/>
</dbReference>
<dbReference type="AlphaFoldDB" id="U5N787"/>
<evidence type="ECO:0000313" key="1">
    <source>
        <dbReference type="EMBL" id="AGX87366.1"/>
    </source>
</evidence>
<protein>
    <submittedName>
        <fullName evidence="1">Virulence-related protein</fullName>
    </submittedName>
</protein>
<organism evidence="1 2">
    <name type="scientific">Candidatus Symbiobacter mobilis CR</name>
    <dbReference type="NCBI Taxonomy" id="946483"/>
    <lineage>
        <taxon>Bacteria</taxon>
        <taxon>Pseudomonadati</taxon>
        <taxon>Pseudomonadota</taxon>
        <taxon>Betaproteobacteria</taxon>
        <taxon>Burkholderiales</taxon>
        <taxon>Comamonadaceae</taxon>
    </lineage>
</organism>
<dbReference type="PIRSF" id="PIRSF015268">
    <property type="entry name" value="Virulence_RhuM"/>
    <property type="match status" value="1"/>
</dbReference>
<accession>U5N787</accession>
<name>U5N787_9BURK</name>
<dbReference type="PANTHER" id="PTHR35810:SF1">
    <property type="entry name" value="CYTOPLASMIC PROTEIN"/>
    <property type="match status" value="1"/>
</dbReference>
<dbReference type="HOGENOM" id="CLU_048266_0_0_4"/>
<dbReference type="PATRIC" id="fig|946483.4.peg.1281"/>
<reference evidence="1 2" key="1">
    <citation type="journal article" date="2013" name="Genome Biol.">
        <title>Genomic analysis reveals key aspects of prokaryotic symbiosis in the phototrophic consortium "Chlorochromatium aggregatum".</title>
        <authorList>
            <person name="Liu Z."/>
            <person name="Muller J."/>
            <person name="Li T."/>
            <person name="Alvey R.M."/>
            <person name="Vogl K."/>
            <person name="Frigaard N.U."/>
            <person name="Rockwell N.C."/>
            <person name="Boyd E.S."/>
            <person name="Tomsho L.P."/>
            <person name="Schuster S.C."/>
            <person name="Henke P."/>
            <person name="Rohde M."/>
            <person name="Overmann J."/>
            <person name="Bryant D.A."/>
        </authorList>
    </citation>
    <scope>NUCLEOTIDE SEQUENCE [LARGE SCALE GENOMIC DNA]</scope>
    <source>
        <strain evidence="1">CR</strain>
    </source>
</reference>
<dbReference type="KEGG" id="cbx:Cenrod_1274"/>
<keyword evidence="2" id="KW-1185">Reference proteome</keyword>
<dbReference type="Proteomes" id="UP000017184">
    <property type="component" value="Chromosome"/>
</dbReference>
<dbReference type="InterPro" id="IPR011204">
    <property type="entry name" value="Virulence_RhuM-like"/>
</dbReference>
<proteinExistence type="predicted"/>
<dbReference type="Pfam" id="PF13310">
    <property type="entry name" value="Virulence_RhuM"/>
    <property type="match status" value="1"/>
</dbReference>